<dbReference type="Proteomes" id="UP000261284">
    <property type="component" value="Unassembled WGS sequence"/>
</dbReference>
<dbReference type="AlphaFoldDB" id="A0A3E1NHG3"/>
<dbReference type="RefSeq" id="WP_116848105.1">
    <property type="nucleotide sequence ID" value="NZ_QTJU01000005.1"/>
</dbReference>
<protein>
    <recommendedName>
        <fullName evidence="3">HD domain-containing protein</fullName>
    </recommendedName>
</protein>
<name>A0A3E1NHG3_9BACT</name>
<reference evidence="1 2" key="1">
    <citation type="submission" date="2018-08" db="EMBL/GenBank/DDBJ databases">
        <title>Chitinophagaceae sp. K23C18032701, a novel bacterium isolated from forest soil.</title>
        <authorList>
            <person name="Wang C."/>
        </authorList>
    </citation>
    <scope>NUCLEOTIDE SEQUENCE [LARGE SCALE GENOMIC DNA]</scope>
    <source>
        <strain evidence="1 2">K23C18032701</strain>
    </source>
</reference>
<dbReference type="OrthoDB" id="5728337at2"/>
<proteinExistence type="predicted"/>
<gene>
    <name evidence="1" type="ORF">DXN05_15080</name>
</gene>
<comment type="caution">
    <text evidence="1">The sequence shown here is derived from an EMBL/GenBank/DDBJ whole genome shotgun (WGS) entry which is preliminary data.</text>
</comment>
<sequence>MHPKKLLNKEAKYVARCFKKKGKDKLCFHNFAHTRYVVKQVKRIIRGMKLPENDVFVLLSAAWFYDTGYLLTGDTGTMSAFSAQAFLEDQPEDKTIAPQVASLLTAVYSRQKPQNLPEEILSDAVQVYLAKRSFWKKNELCRKETAWLQHRKISKAEWMQVTLDFMEHHTYYTSYCRAALDTAKQENLHKLRSKLQAVQTVQAVQATPVADAVDDDEKKKTGTAN</sequence>
<dbReference type="EMBL" id="QTJU01000005">
    <property type="protein sequence ID" value="RFM27347.1"/>
    <property type="molecule type" value="Genomic_DNA"/>
</dbReference>
<accession>A0A3E1NHG3</accession>
<evidence type="ECO:0008006" key="3">
    <source>
        <dbReference type="Google" id="ProtNLM"/>
    </source>
</evidence>
<evidence type="ECO:0000313" key="2">
    <source>
        <dbReference type="Proteomes" id="UP000261284"/>
    </source>
</evidence>
<dbReference type="Gene3D" id="1.10.3210.10">
    <property type="entry name" value="Hypothetical protein af1432"/>
    <property type="match status" value="1"/>
</dbReference>
<keyword evidence="2" id="KW-1185">Reference proteome</keyword>
<dbReference type="SUPFAM" id="SSF109604">
    <property type="entry name" value="HD-domain/PDEase-like"/>
    <property type="match status" value="1"/>
</dbReference>
<evidence type="ECO:0000313" key="1">
    <source>
        <dbReference type="EMBL" id="RFM27347.1"/>
    </source>
</evidence>
<organism evidence="1 2">
    <name type="scientific">Deminuibacter soli</name>
    <dbReference type="NCBI Taxonomy" id="2291815"/>
    <lineage>
        <taxon>Bacteria</taxon>
        <taxon>Pseudomonadati</taxon>
        <taxon>Bacteroidota</taxon>
        <taxon>Chitinophagia</taxon>
        <taxon>Chitinophagales</taxon>
        <taxon>Chitinophagaceae</taxon>
        <taxon>Deminuibacter</taxon>
    </lineage>
</organism>